<sequence>MIGHTRTRLKTGVTRVSGVTKDRNHLNLLNLFRVTRIASELCSVCNVAELCNTTGTPLPLVACRFLSLRERVARWLSFANKGRGIWT</sequence>
<dbReference type="EMBL" id="LT963408">
    <property type="protein sequence ID" value="SOS31620.1"/>
    <property type="molecule type" value="Genomic_DNA"/>
</dbReference>
<organism evidence="1 2">
    <name type="scientific">Pseudomonas syringae group genomosp. 3</name>
    <dbReference type="NCBI Taxonomy" id="251701"/>
    <lineage>
        <taxon>Bacteria</taxon>
        <taxon>Pseudomonadati</taxon>
        <taxon>Pseudomonadota</taxon>
        <taxon>Gammaproteobacteria</taxon>
        <taxon>Pseudomonadales</taxon>
        <taxon>Pseudomonadaceae</taxon>
        <taxon>Pseudomonas</taxon>
    </lineage>
</organism>
<evidence type="ECO:0000313" key="1">
    <source>
        <dbReference type="EMBL" id="SOS31620.1"/>
    </source>
</evidence>
<dbReference type="AlphaFoldDB" id="A0A2K4W6V0"/>
<reference evidence="1 2" key="1">
    <citation type="submission" date="2017-11" db="EMBL/GenBank/DDBJ databases">
        <authorList>
            <person name="Han C.G."/>
        </authorList>
    </citation>
    <scope>NUCLEOTIDE SEQUENCE [LARGE SCALE GENOMIC DNA]</scope>
    <source>
        <strain evidence="1">CFBP6411</strain>
    </source>
</reference>
<proteinExistence type="predicted"/>
<accession>A0A2K4W6V0</accession>
<evidence type="ECO:0000313" key="2">
    <source>
        <dbReference type="Proteomes" id="UP000238093"/>
    </source>
</evidence>
<name>A0A2K4W6V0_9PSED</name>
<protein>
    <submittedName>
        <fullName evidence="1">Uncharacterized protein</fullName>
    </submittedName>
</protein>
<dbReference type="Proteomes" id="UP000238093">
    <property type="component" value="Chromosome I"/>
</dbReference>
<gene>
    <name evidence="1" type="ORF">CFBP6411_00250</name>
</gene>